<reference evidence="5 7" key="2">
    <citation type="submission" date="2024-05" db="EMBL/GenBank/DDBJ databases">
        <authorList>
            <person name="De Oliveira J.P."/>
            <person name="Noriler S.A."/>
            <person name="De Oliveira A.G."/>
            <person name="Sipoli D.S."/>
        </authorList>
    </citation>
    <scope>NUCLEOTIDE SEQUENCE [LARGE SCALE GENOMIC DNA]</scope>
    <source>
        <strain evidence="5 7">LABIM192</strain>
    </source>
</reference>
<dbReference type="KEGG" id="chrb:DK843_19900"/>
<dbReference type="AlphaFoldDB" id="A0A344UM57"/>
<dbReference type="CDD" id="cd02440">
    <property type="entry name" value="AdoMet_MTases"/>
    <property type="match status" value="1"/>
</dbReference>
<dbReference type="EMBL" id="JBDXMI010000001">
    <property type="protein sequence ID" value="MEO9384085.1"/>
    <property type="molecule type" value="Genomic_DNA"/>
</dbReference>
<evidence type="ECO:0000313" key="5">
    <source>
        <dbReference type="EMBL" id="MEO9384085.1"/>
    </source>
</evidence>
<keyword evidence="1 5" id="KW-0489">Methyltransferase</keyword>
<dbReference type="GO" id="GO:0032259">
    <property type="term" value="P:methylation"/>
    <property type="evidence" value="ECO:0007669"/>
    <property type="project" value="UniProtKB-KW"/>
</dbReference>
<dbReference type="KEGG" id="chri:DK842_14340"/>
<reference evidence="4 6" key="1">
    <citation type="submission" date="2018-05" db="EMBL/GenBank/DDBJ databases">
        <title>Genome sequencing, assembly and analysis of the novel insecticidal bacterium, Chromobacterium phragmitis.</title>
        <authorList>
            <person name="Sparks M.E."/>
            <person name="Blackburn M.B."/>
            <person name="Gundersen-Rindal D.E."/>
        </authorList>
    </citation>
    <scope>NUCLEOTIDE SEQUENCE [LARGE SCALE GENOMIC DNA]</scope>
    <source>
        <strain evidence="4">IIBBL 274-1</strain>
    </source>
</reference>
<dbReference type="Proteomes" id="UP000252038">
    <property type="component" value="Chromosome"/>
</dbReference>
<evidence type="ECO:0000313" key="7">
    <source>
        <dbReference type="Proteomes" id="UP001462502"/>
    </source>
</evidence>
<dbReference type="Pfam" id="PF05724">
    <property type="entry name" value="TPMT"/>
    <property type="match status" value="1"/>
</dbReference>
<organism evidence="4 6">
    <name type="scientific">Chromobacterium phragmitis</name>
    <dbReference type="NCBI Taxonomy" id="2202141"/>
    <lineage>
        <taxon>Bacteria</taxon>
        <taxon>Pseudomonadati</taxon>
        <taxon>Pseudomonadota</taxon>
        <taxon>Betaproteobacteria</taxon>
        <taxon>Neisseriales</taxon>
        <taxon>Chromobacteriaceae</taxon>
        <taxon>Chromobacterium</taxon>
    </lineage>
</organism>
<evidence type="ECO:0000313" key="6">
    <source>
        <dbReference type="Proteomes" id="UP000252038"/>
    </source>
</evidence>
<name>A0A344UM57_9NEIS</name>
<gene>
    <name evidence="5" type="ORF">ABI908_08135</name>
    <name evidence="4" type="ORF">DK843_19900</name>
</gene>
<dbReference type="Proteomes" id="UP001462502">
    <property type="component" value="Unassembled WGS sequence"/>
</dbReference>
<dbReference type="EMBL" id="CP029554">
    <property type="protein sequence ID" value="AXE36355.1"/>
    <property type="molecule type" value="Genomic_DNA"/>
</dbReference>
<keyword evidence="3" id="KW-0949">S-adenosyl-L-methionine</keyword>
<dbReference type="PANTHER" id="PTHR10259:SF11">
    <property type="entry name" value="THIOPURINE S-METHYLTRANSFERASE"/>
    <property type="match status" value="1"/>
</dbReference>
<dbReference type="PANTHER" id="PTHR10259">
    <property type="entry name" value="THIOPURINE S-METHYLTRANSFERASE"/>
    <property type="match status" value="1"/>
</dbReference>
<dbReference type="RefSeq" id="WP_114062046.1">
    <property type="nucleotide sequence ID" value="NZ_CP029495.1"/>
</dbReference>
<dbReference type="SUPFAM" id="SSF53335">
    <property type="entry name" value="S-adenosyl-L-methionine-dependent methyltransferases"/>
    <property type="match status" value="1"/>
</dbReference>
<dbReference type="InterPro" id="IPR029063">
    <property type="entry name" value="SAM-dependent_MTases_sf"/>
</dbReference>
<proteinExistence type="predicted"/>
<keyword evidence="2" id="KW-0808">Transferase</keyword>
<evidence type="ECO:0000256" key="3">
    <source>
        <dbReference type="ARBA" id="ARBA00022691"/>
    </source>
</evidence>
<evidence type="ECO:0000256" key="1">
    <source>
        <dbReference type="ARBA" id="ARBA00022603"/>
    </source>
</evidence>
<evidence type="ECO:0000313" key="4">
    <source>
        <dbReference type="EMBL" id="AXE36355.1"/>
    </source>
</evidence>
<keyword evidence="7" id="KW-1185">Reference proteome</keyword>
<dbReference type="InterPro" id="IPR008854">
    <property type="entry name" value="TPMT"/>
</dbReference>
<dbReference type="GO" id="GO:0008119">
    <property type="term" value="F:thiopurine S-methyltransferase activity"/>
    <property type="evidence" value="ECO:0007669"/>
    <property type="project" value="TreeGrafter"/>
</dbReference>
<protein>
    <submittedName>
        <fullName evidence="5">Methyltransferase domain-containing protein</fullName>
    </submittedName>
</protein>
<accession>A0A344UM57</accession>
<sequence length="191" mass="21501">MADSSKADFWEQRYREGVMPWEGARLPPAARDFFSAQPPWRVLMPGCGSAADMPPLLSMGHEVLAVDFSEAAVELAARQWPMAADSLLLGDFFHLELPVFDCVFERAFLCALPAFMRTQYSERVAELTRPGGVLAGVFFVADAERGPPFGIAAEALRDLLSPSFELEEDAALERSLEVFRNQERWMVWRRK</sequence>
<evidence type="ECO:0000256" key="2">
    <source>
        <dbReference type="ARBA" id="ARBA00022679"/>
    </source>
</evidence>
<dbReference type="PROSITE" id="PS51585">
    <property type="entry name" value="SAM_MT_TPMT"/>
    <property type="match status" value="1"/>
</dbReference>
<dbReference type="Gene3D" id="3.40.50.150">
    <property type="entry name" value="Vaccinia Virus protein VP39"/>
    <property type="match status" value="1"/>
</dbReference>
<dbReference type="OrthoDB" id="9778208at2"/>